<gene>
    <name evidence="2" type="ORF">CLUP02_04462</name>
</gene>
<dbReference type="EMBL" id="CP019474">
    <property type="protein sequence ID" value="UQC78983.1"/>
    <property type="molecule type" value="Genomic_DNA"/>
</dbReference>
<evidence type="ECO:0000313" key="3">
    <source>
        <dbReference type="Proteomes" id="UP000830671"/>
    </source>
</evidence>
<dbReference type="RefSeq" id="XP_049140617.1">
    <property type="nucleotide sequence ID" value="XM_049283474.1"/>
</dbReference>
<evidence type="ECO:0000256" key="1">
    <source>
        <dbReference type="SAM" id="MobiDB-lite"/>
    </source>
</evidence>
<dbReference type="Proteomes" id="UP000830671">
    <property type="component" value="Chromosome 2"/>
</dbReference>
<organism evidence="2 3">
    <name type="scientific">Colletotrichum lupini</name>
    <dbReference type="NCBI Taxonomy" id="145971"/>
    <lineage>
        <taxon>Eukaryota</taxon>
        <taxon>Fungi</taxon>
        <taxon>Dikarya</taxon>
        <taxon>Ascomycota</taxon>
        <taxon>Pezizomycotina</taxon>
        <taxon>Sordariomycetes</taxon>
        <taxon>Hypocreomycetidae</taxon>
        <taxon>Glomerellales</taxon>
        <taxon>Glomerellaceae</taxon>
        <taxon>Colletotrichum</taxon>
        <taxon>Colletotrichum acutatum species complex</taxon>
    </lineage>
</organism>
<feature type="region of interest" description="Disordered" evidence="1">
    <location>
        <begin position="74"/>
        <end position="97"/>
    </location>
</feature>
<reference evidence="2" key="1">
    <citation type="journal article" date="2021" name="Mol. Plant Microbe Interact.">
        <title>Complete Genome Sequence of the Plant-Pathogenic Fungus Colletotrichum lupini.</title>
        <authorList>
            <person name="Baroncelli R."/>
            <person name="Pensec F."/>
            <person name="Da Lio D."/>
            <person name="Boufleur T."/>
            <person name="Vicente I."/>
            <person name="Sarrocco S."/>
            <person name="Picot A."/>
            <person name="Baraldi E."/>
            <person name="Sukno S."/>
            <person name="Thon M."/>
            <person name="Le Floch G."/>
        </authorList>
    </citation>
    <scope>NUCLEOTIDE SEQUENCE</scope>
    <source>
        <strain evidence="2">IMI 504893</strain>
    </source>
</reference>
<name>A0A9Q8WCS3_9PEZI</name>
<sequence length="169" mass="18708">MLCAVLSRIIIIALTSHKADNHQMASLICTITRLPSLPPYQRGSLRPPPGIAHYTLRNIDAVGGVERTKREKCLPHSPPVANGKPWRLQPQPISHPRNTTLTTSLTKRSIDAIAEDPVIHPKFETGLISGSPWPHLRLIQKRRDYVSIIKPLIKNGPNIPGGVQTTIPR</sequence>
<proteinExistence type="predicted"/>
<dbReference type="GeneID" id="73338484"/>
<accession>A0A9Q8WCS3</accession>
<evidence type="ECO:0000313" key="2">
    <source>
        <dbReference type="EMBL" id="UQC78983.1"/>
    </source>
</evidence>
<keyword evidence="3" id="KW-1185">Reference proteome</keyword>
<dbReference type="KEGG" id="clup:CLUP02_04462"/>
<protein>
    <submittedName>
        <fullName evidence="2">Uncharacterized protein</fullName>
    </submittedName>
</protein>
<dbReference type="AlphaFoldDB" id="A0A9Q8WCS3"/>